<dbReference type="Pfam" id="PF09620">
    <property type="entry name" value="Cas_csx3"/>
    <property type="match status" value="1"/>
</dbReference>
<dbReference type="AlphaFoldDB" id="A0A2T1LQK2"/>
<gene>
    <name evidence="1" type="ORF">C7H19_24665</name>
</gene>
<dbReference type="InterPro" id="IPR013409">
    <property type="entry name" value="CRISPR-assoc_prot_Crn3/Csx3"/>
</dbReference>
<sequence length="70" mass="7896">MSQSYTGWLLNYAVSHYRNGALWFAIYEPKLHGAVVYESFSQKVAIADIIPVQFRNQISGELVRSSTSKA</sequence>
<dbReference type="RefSeq" id="WP_106459553.1">
    <property type="nucleotide sequence ID" value="NZ_PXOH01000073.1"/>
</dbReference>
<dbReference type="EMBL" id="PXOH01000073">
    <property type="protein sequence ID" value="PSF28542.1"/>
    <property type="molecule type" value="Genomic_DNA"/>
</dbReference>
<accession>A0A2T1LQK2</accession>
<comment type="caution">
    <text evidence="1">The sequence shown here is derived from an EMBL/GenBank/DDBJ whole genome shotgun (WGS) entry which is preliminary data.</text>
</comment>
<keyword evidence="2" id="KW-1185">Reference proteome</keyword>
<evidence type="ECO:0000313" key="1">
    <source>
        <dbReference type="EMBL" id="PSF28542.1"/>
    </source>
</evidence>
<dbReference type="Proteomes" id="UP000239001">
    <property type="component" value="Unassembled WGS sequence"/>
</dbReference>
<proteinExistence type="predicted"/>
<protein>
    <submittedName>
        <fullName evidence="1">Uncharacterized protein</fullName>
    </submittedName>
</protein>
<organism evidence="1 2">
    <name type="scientific">Aphanothece hegewaldii CCALA 016</name>
    <dbReference type="NCBI Taxonomy" id="2107694"/>
    <lineage>
        <taxon>Bacteria</taxon>
        <taxon>Bacillati</taxon>
        <taxon>Cyanobacteriota</taxon>
        <taxon>Cyanophyceae</taxon>
        <taxon>Oscillatoriophycideae</taxon>
        <taxon>Chroococcales</taxon>
        <taxon>Aphanothecaceae</taxon>
        <taxon>Aphanothece</taxon>
    </lineage>
</organism>
<name>A0A2T1LQK2_9CHRO</name>
<reference evidence="1 2" key="2">
    <citation type="submission" date="2018-03" db="EMBL/GenBank/DDBJ databases">
        <authorList>
            <person name="Keele B.F."/>
        </authorList>
    </citation>
    <scope>NUCLEOTIDE SEQUENCE [LARGE SCALE GENOMIC DNA]</scope>
    <source>
        <strain evidence="1 2">CCALA 016</strain>
    </source>
</reference>
<reference evidence="1 2" key="1">
    <citation type="submission" date="2018-03" db="EMBL/GenBank/DDBJ databases">
        <title>The ancient ancestry and fast evolution of plastids.</title>
        <authorList>
            <person name="Moore K.R."/>
            <person name="Magnabosco C."/>
            <person name="Momper L."/>
            <person name="Gold D.A."/>
            <person name="Bosak T."/>
            <person name="Fournier G.P."/>
        </authorList>
    </citation>
    <scope>NUCLEOTIDE SEQUENCE [LARGE SCALE GENOMIC DNA]</scope>
    <source>
        <strain evidence="1 2">CCALA 016</strain>
    </source>
</reference>
<evidence type="ECO:0000313" key="2">
    <source>
        <dbReference type="Proteomes" id="UP000239001"/>
    </source>
</evidence>